<dbReference type="Gene3D" id="1.20.1280.50">
    <property type="match status" value="1"/>
</dbReference>
<proteinExistence type="predicted"/>
<dbReference type="InterPro" id="IPR036047">
    <property type="entry name" value="F-box-like_dom_sf"/>
</dbReference>
<sequence length="473" mass="54040">MIPPSKSTARRCYHLLARWLRTRRCAKSPLLELPPEIIDMIASHLDGPSLLCFALSCRALHRLCFPRASALQPEQRVAFLLLLEKDLPHLYFCHHCGSLHPWSKSWADKFRGGSVPHLDYGLPCKHEPRFKLTYEVHCYTSIWYHLARVVMNAHLYGAAHGIAVEKIRSPLHSRQDYEHDTVLSGEWRARIIDDQLLVSSSFTAFDPKGEAKVLRRYFDRRSLSICRHLHTRRMHCCGPDGVPELQTRPESEYFATCVSSVHSCAICLTDYCISVERHDGAKGWVVKVATYHQLGPMRSPFDWIWKVATRSSWEDECRWTHRAEYPPGSVRHKWSQGDALTLEPEGAFAFGKATRPQHHGEVRATRWGGDSAFQQPPPHHPGRWVVSSVQLLEWTGVAFIHSPCQGLGTDSANRLGEGEMVVDSQDRGPTSRRVSDFGKDLENRRLRLQVALEIPDFSPYLPRKSRRQPQLVG</sequence>
<feature type="domain" description="F-box" evidence="1">
    <location>
        <begin position="27"/>
        <end position="63"/>
    </location>
</feature>
<evidence type="ECO:0000313" key="3">
    <source>
        <dbReference type="Proteomes" id="UP001586593"/>
    </source>
</evidence>
<dbReference type="CDD" id="cd09917">
    <property type="entry name" value="F-box_SF"/>
    <property type="match status" value="1"/>
</dbReference>
<dbReference type="EMBL" id="JAZHXJ010000440">
    <property type="protein sequence ID" value="KAL1860752.1"/>
    <property type="molecule type" value="Genomic_DNA"/>
</dbReference>
<reference evidence="2 3" key="1">
    <citation type="journal article" date="2024" name="Commun. Biol.">
        <title>Comparative genomic analysis of thermophilic fungi reveals convergent evolutionary adaptations and gene losses.</title>
        <authorList>
            <person name="Steindorff A.S."/>
            <person name="Aguilar-Pontes M.V."/>
            <person name="Robinson A.J."/>
            <person name="Andreopoulos B."/>
            <person name="LaButti K."/>
            <person name="Kuo A."/>
            <person name="Mondo S."/>
            <person name="Riley R."/>
            <person name="Otillar R."/>
            <person name="Haridas S."/>
            <person name="Lipzen A."/>
            <person name="Grimwood J."/>
            <person name="Schmutz J."/>
            <person name="Clum A."/>
            <person name="Reid I.D."/>
            <person name="Moisan M.C."/>
            <person name="Butler G."/>
            <person name="Nguyen T.T.M."/>
            <person name="Dewar K."/>
            <person name="Conant G."/>
            <person name="Drula E."/>
            <person name="Henrissat B."/>
            <person name="Hansel C."/>
            <person name="Singer S."/>
            <person name="Hutchinson M.I."/>
            <person name="de Vries R.P."/>
            <person name="Natvig D.O."/>
            <person name="Powell A.J."/>
            <person name="Tsang A."/>
            <person name="Grigoriev I.V."/>
        </authorList>
    </citation>
    <scope>NUCLEOTIDE SEQUENCE [LARGE SCALE GENOMIC DNA]</scope>
    <source>
        <strain evidence="2 3">ATCC 24622</strain>
    </source>
</reference>
<dbReference type="InterPro" id="IPR001810">
    <property type="entry name" value="F-box_dom"/>
</dbReference>
<protein>
    <recommendedName>
        <fullName evidence="1">F-box domain-containing protein</fullName>
    </recommendedName>
</protein>
<evidence type="ECO:0000259" key="1">
    <source>
        <dbReference type="PROSITE" id="PS50181"/>
    </source>
</evidence>
<dbReference type="Proteomes" id="UP001586593">
    <property type="component" value="Unassembled WGS sequence"/>
</dbReference>
<name>A0ABR3WGA8_9PEZI</name>
<evidence type="ECO:0000313" key="2">
    <source>
        <dbReference type="EMBL" id="KAL1860752.1"/>
    </source>
</evidence>
<comment type="caution">
    <text evidence="2">The sequence shown here is derived from an EMBL/GenBank/DDBJ whole genome shotgun (WGS) entry which is preliminary data.</text>
</comment>
<accession>A0ABR3WGA8</accession>
<dbReference type="SUPFAM" id="SSF81383">
    <property type="entry name" value="F-box domain"/>
    <property type="match status" value="1"/>
</dbReference>
<dbReference type="Pfam" id="PF12937">
    <property type="entry name" value="F-box-like"/>
    <property type="match status" value="1"/>
</dbReference>
<organism evidence="2 3">
    <name type="scientific">Phialemonium thermophilum</name>
    <dbReference type="NCBI Taxonomy" id="223376"/>
    <lineage>
        <taxon>Eukaryota</taxon>
        <taxon>Fungi</taxon>
        <taxon>Dikarya</taxon>
        <taxon>Ascomycota</taxon>
        <taxon>Pezizomycotina</taxon>
        <taxon>Sordariomycetes</taxon>
        <taxon>Sordariomycetidae</taxon>
        <taxon>Cephalothecales</taxon>
        <taxon>Cephalothecaceae</taxon>
        <taxon>Phialemonium</taxon>
    </lineage>
</organism>
<gene>
    <name evidence="2" type="ORF">VTK73DRAFT_7185</name>
</gene>
<dbReference type="PROSITE" id="PS50181">
    <property type="entry name" value="FBOX"/>
    <property type="match status" value="1"/>
</dbReference>
<keyword evidence="3" id="KW-1185">Reference proteome</keyword>